<dbReference type="EMBL" id="CP000103">
    <property type="protein sequence ID" value="ABB76058.1"/>
    <property type="molecule type" value="Genomic_DNA"/>
</dbReference>
<dbReference type="InterPro" id="IPR025161">
    <property type="entry name" value="IS402-like_dom"/>
</dbReference>
<dbReference type="Pfam" id="PF13340">
    <property type="entry name" value="DUF4096"/>
    <property type="match status" value="1"/>
</dbReference>
<dbReference type="PANTHER" id="PTHR46637">
    <property type="entry name" value="TIS1421-TRANSPOSASE PROTEIN A"/>
    <property type="match status" value="1"/>
</dbReference>
<dbReference type="InterPro" id="IPR052909">
    <property type="entry name" value="Transposase_6_like"/>
</dbReference>
<evidence type="ECO:0000313" key="2">
    <source>
        <dbReference type="EMBL" id="ABB76058.1"/>
    </source>
</evidence>
<dbReference type="HOGENOM" id="CLU_055261_2_2_4"/>
<dbReference type="Proteomes" id="UP000002718">
    <property type="component" value="Chromosome"/>
</dbReference>
<dbReference type="AlphaFoldDB" id="Q2Y5B3"/>
<gene>
    <name evidence="2" type="ordered locus">Nmul_A2771</name>
</gene>
<protein>
    <submittedName>
        <fullName evidence="2">Transposase</fullName>
    </submittedName>
</protein>
<keyword evidence="3" id="KW-1185">Reference proteome</keyword>
<dbReference type="KEGG" id="nmu:Nmul_A2771"/>
<dbReference type="PANTHER" id="PTHR46637:SF1">
    <property type="entry name" value="BLL5188 PROTEIN"/>
    <property type="match status" value="1"/>
</dbReference>
<accession>Q2Y5B3</accession>
<reference evidence="3" key="1">
    <citation type="submission" date="2005-08" db="EMBL/GenBank/DDBJ databases">
        <title>Complete sequence of chromosome 1 of Nitrosospira multiformis ATCC 25196.</title>
        <authorList>
            <person name="Copeland A."/>
            <person name="Lucas S."/>
            <person name="Lapidus A."/>
            <person name="Barry K."/>
            <person name="Detter J.C."/>
            <person name="Glavina T."/>
            <person name="Hammon N."/>
            <person name="Israni S."/>
            <person name="Pitluck S."/>
            <person name="Chain P."/>
            <person name="Malfatti S."/>
            <person name="Shin M."/>
            <person name="Vergez L."/>
            <person name="Schmutz J."/>
            <person name="Larimer F."/>
            <person name="Land M."/>
            <person name="Hauser L."/>
            <person name="Kyrpides N."/>
            <person name="Lykidis A."/>
            <person name="Richardson P."/>
        </authorList>
    </citation>
    <scope>NUCLEOTIDE SEQUENCE [LARGE SCALE GENOMIC DNA]</scope>
    <source>
        <strain evidence="3">ATCC 25196 / NCIMB 11849 / C 71</strain>
    </source>
</reference>
<evidence type="ECO:0000259" key="1">
    <source>
        <dbReference type="Pfam" id="PF13340"/>
    </source>
</evidence>
<reference evidence="2 3" key="2">
    <citation type="journal article" date="2008" name="Appl. Environ. Microbiol.">
        <title>Complete genome sequence of Nitrosospira multiformis, an ammonia-oxidizing bacterium from the soil environment.</title>
        <authorList>
            <person name="Norton J.M."/>
            <person name="Klotz M.G."/>
            <person name="Stein L.Y."/>
            <person name="Arp D.J."/>
            <person name="Bottomley P.J."/>
            <person name="Chain P.S."/>
            <person name="Hauser L.J."/>
            <person name="Land M.L."/>
            <person name="Larimer F.W."/>
            <person name="Shin M.W."/>
            <person name="Starkenburg S.R."/>
        </authorList>
    </citation>
    <scope>NUCLEOTIDE SEQUENCE [LARGE SCALE GENOMIC DNA]</scope>
    <source>
        <strain evidence="3">ATCC 25196 / NCIMB 11849 / C 71</strain>
    </source>
</reference>
<sequence>MAGGVAMSDLFMLSEKQFNRIKPYFPLSHGVPRVDDLRVIRGTIHVIRDGLQWKDAPEGYGPHKTLYNRFMRWSKMGIFNRIFAELAGKEEMPDRLMIDATHLKAHRTAASLLKKGMFPAVSVAQRAA</sequence>
<dbReference type="STRING" id="323848.Nmul_A2771"/>
<feature type="domain" description="Insertion element IS402-like" evidence="1">
    <location>
        <begin position="13"/>
        <end position="83"/>
    </location>
</feature>
<dbReference type="eggNOG" id="COG3293">
    <property type="taxonomic scope" value="Bacteria"/>
</dbReference>
<name>Q2Y5B3_NITMU</name>
<organism evidence="2 3">
    <name type="scientific">Nitrosospira multiformis (strain ATCC 25196 / NCIMB 11849 / C 71)</name>
    <dbReference type="NCBI Taxonomy" id="323848"/>
    <lineage>
        <taxon>Bacteria</taxon>
        <taxon>Pseudomonadati</taxon>
        <taxon>Pseudomonadota</taxon>
        <taxon>Betaproteobacteria</taxon>
        <taxon>Nitrosomonadales</taxon>
        <taxon>Nitrosomonadaceae</taxon>
        <taxon>Nitrosospira</taxon>
    </lineage>
</organism>
<evidence type="ECO:0000313" key="3">
    <source>
        <dbReference type="Proteomes" id="UP000002718"/>
    </source>
</evidence>
<proteinExistence type="predicted"/>